<dbReference type="EMBL" id="GBXM01077020">
    <property type="protein sequence ID" value="JAH31557.1"/>
    <property type="molecule type" value="Transcribed_RNA"/>
</dbReference>
<dbReference type="AlphaFoldDB" id="A0A0E9RRU8"/>
<proteinExistence type="predicted"/>
<protein>
    <submittedName>
        <fullName evidence="1">Uncharacterized protein</fullName>
    </submittedName>
</protein>
<evidence type="ECO:0000313" key="1">
    <source>
        <dbReference type="EMBL" id="JAH31557.1"/>
    </source>
</evidence>
<reference evidence="1" key="1">
    <citation type="submission" date="2014-11" db="EMBL/GenBank/DDBJ databases">
        <authorList>
            <person name="Amaro Gonzalez C."/>
        </authorList>
    </citation>
    <scope>NUCLEOTIDE SEQUENCE</scope>
</reference>
<organism evidence="1">
    <name type="scientific">Anguilla anguilla</name>
    <name type="common">European freshwater eel</name>
    <name type="synonym">Muraena anguilla</name>
    <dbReference type="NCBI Taxonomy" id="7936"/>
    <lineage>
        <taxon>Eukaryota</taxon>
        <taxon>Metazoa</taxon>
        <taxon>Chordata</taxon>
        <taxon>Craniata</taxon>
        <taxon>Vertebrata</taxon>
        <taxon>Euteleostomi</taxon>
        <taxon>Actinopterygii</taxon>
        <taxon>Neopterygii</taxon>
        <taxon>Teleostei</taxon>
        <taxon>Anguilliformes</taxon>
        <taxon>Anguillidae</taxon>
        <taxon>Anguilla</taxon>
    </lineage>
</organism>
<name>A0A0E9RRU8_ANGAN</name>
<sequence length="61" mass="6818">MFPSVPSGINFPLAWEGLNELRGVKLNVLGETLLFSLSTQLHGNPINYRTKENEPINYALC</sequence>
<accession>A0A0E9RRU8</accession>
<reference evidence="1" key="2">
    <citation type="journal article" date="2015" name="Fish Shellfish Immunol.">
        <title>Early steps in the European eel (Anguilla anguilla)-Vibrio vulnificus interaction in the gills: Role of the RtxA13 toxin.</title>
        <authorList>
            <person name="Callol A."/>
            <person name="Pajuelo D."/>
            <person name="Ebbesson L."/>
            <person name="Teles M."/>
            <person name="MacKenzie S."/>
            <person name="Amaro C."/>
        </authorList>
    </citation>
    <scope>NUCLEOTIDE SEQUENCE</scope>
</reference>